<sequence>MTRASEQRDSPDNDLSISTNQYAKTRKRSANALSSNDSLQHSAASKMDQPFGPYSYNGHDWFGRLDTAFIEVFRRDQAGPPQRTNVSENGQMLLHGTDANMGLTVTDLFRSGDESIQGNEAMLIHFDAARVQHLLANGALLTAHVRFNDTVGHRQT</sequence>
<reference evidence="2" key="1">
    <citation type="submission" date="2023-03" db="EMBL/GenBank/DDBJ databases">
        <title>Near-Complete genome sequence of Lipomyces tetrasporous NRRL Y-64009, an oleaginous yeast capable of growing on lignocellulosic hydrolysates.</title>
        <authorList>
            <consortium name="Lawrence Berkeley National Laboratory"/>
            <person name="Jagtap S.S."/>
            <person name="Liu J.-J."/>
            <person name="Walukiewicz H.E."/>
            <person name="Pangilinan J."/>
            <person name="Lipzen A."/>
            <person name="Ahrendt S."/>
            <person name="Koriabine M."/>
            <person name="Cobaugh K."/>
            <person name="Salamov A."/>
            <person name="Yoshinaga Y."/>
            <person name="Ng V."/>
            <person name="Daum C."/>
            <person name="Grigoriev I.V."/>
            <person name="Slininger P.J."/>
            <person name="Dien B.S."/>
            <person name="Jin Y.-S."/>
            <person name="Rao C.V."/>
        </authorList>
    </citation>
    <scope>NUCLEOTIDE SEQUENCE</scope>
    <source>
        <strain evidence="2">NRRL Y-64009</strain>
    </source>
</reference>
<keyword evidence="3" id="KW-1185">Reference proteome</keyword>
<feature type="compositionally biased region" description="Polar residues" evidence="1">
    <location>
        <begin position="13"/>
        <end position="23"/>
    </location>
</feature>
<protein>
    <submittedName>
        <fullName evidence="2">Uncharacterized protein</fullName>
    </submittedName>
</protein>
<feature type="compositionally biased region" description="Basic and acidic residues" evidence="1">
    <location>
        <begin position="1"/>
        <end position="11"/>
    </location>
</feature>
<comment type="caution">
    <text evidence="2">The sequence shown here is derived from an EMBL/GenBank/DDBJ whole genome shotgun (WGS) entry which is preliminary data.</text>
</comment>
<feature type="region of interest" description="Disordered" evidence="1">
    <location>
        <begin position="1"/>
        <end position="50"/>
    </location>
</feature>
<name>A0AAD7VUR9_9ASCO</name>
<evidence type="ECO:0000313" key="2">
    <source>
        <dbReference type="EMBL" id="KAJ8103417.1"/>
    </source>
</evidence>
<organism evidence="2 3">
    <name type="scientific">Lipomyces tetrasporus</name>
    <dbReference type="NCBI Taxonomy" id="54092"/>
    <lineage>
        <taxon>Eukaryota</taxon>
        <taxon>Fungi</taxon>
        <taxon>Dikarya</taxon>
        <taxon>Ascomycota</taxon>
        <taxon>Saccharomycotina</taxon>
        <taxon>Lipomycetes</taxon>
        <taxon>Lipomycetales</taxon>
        <taxon>Lipomycetaceae</taxon>
        <taxon>Lipomyces</taxon>
    </lineage>
</organism>
<dbReference type="EMBL" id="JARPMG010000001">
    <property type="protein sequence ID" value="KAJ8103417.1"/>
    <property type="molecule type" value="Genomic_DNA"/>
</dbReference>
<gene>
    <name evidence="2" type="ORF">POJ06DRAFT_646</name>
</gene>
<evidence type="ECO:0000313" key="3">
    <source>
        <dbReference type="Proteomes" id="UP001217417"/>
    </source>
</evidence>
<dbReference type="GeneID" id="80886489"/>
<accession>A0AAD7VUR9</accession>
<dbReference type="AlphaFoldDB" id="A0AAD7VUR9"/>
<proteinExistence type="predicted"/>
<dbReference type="RefSeq" id="XP_056046867.1">
    <property type="nucleotide sequence ID" value="XM_056191323.1"/>
</dbReference>
<evidence type="ECO:0000256" key="1">
    <source>
        <dbReference type="SAM" id="MobiDB-lite"/>
    </source>
</evidence>
<dbReference type="Proteomes" id="UP001217417">
    <property type="component" value="Unassembled WGS sequence"/>
</dbReference>
<feature type="compositionally biased region" description="Polar residues" evidence="1">
    <location>
        <begin position="31"/>
        <end position="43"/>
    </location>
</feature>